<evidence type="ECO:0000256" key="1">
    <source>
        <dbReference type="SAM" id="Phobius"/>
    </source>
</evidence>
<name>A0A8D8YXB1_9HEMI</name>
<keyword evidence="1" id="KW-1133">Transmembrane helix</keyword>
<dbReference type="EMBL" id="HBUF01400224">
    <property type="protein sequence ID" value="CAG6736660.1"/>
    <property type="molecule type" value="Transcribed_RNA"/>
</dbReference>
<sequence>MRVATHALFFFFHSANKNTICIKQQKQNMLYLQQFQCSCETNLSRVHRHTLSLSLLYFQYLLISIFSTSPYSLLTFLSLSFIFPLSHSMFKTKAHVGHV</sequence>
<evidence type="ECO:0000313" key="2">
    <source>
        <dbReference type="EMBL" id="CAG6736660.1"/>
    </source>
</evidence>
<organism evidence="2">
    <name type="scientific">Cacopsylla melanoneura</name>
    <dbReference type="NCBI Taxonomy" id="428564"/>
    <lineage>
        <taxon>Eukaryota</taxon>
        <taxon>Metazoa</taxon>
        <taxon>Ecdysozoa</taxon>
        <taxon>Arthropoda</taxon>
        <taxon>Hexapoda</taxon>
        <taxon>Insecta</taxon>
        <taxon>Pterygota</taxon>
        <taxon>Neoptera</taxon>
        <taxon>Paraneoptera</taxon>
        <taxon>Hemiptera</taxon>
        <taxon>Sternorrhyncha</taxon>
        <taxon>Psylloidea</taxon>
        <taxon>Psyllidae</taxon>
        <taxon>Psyllinae</taxon>
        <taxon>Cacopsylla</taxon>
    </lineage>
</organism>
<dbReference type="AlphaFoldDB" id="A0A8D8YXB1"/>
<keyword evidence="1" id="KW-0472">Membrane</keyword>
<feature type="transmembrane region" description="Helical" evidence="1">
    <location>
        <begin position="57"/>
        <end position="83"/>
    </location>
</feature>
<keyword evidence="1" id="KW-0812">Transmembrane</keyword>
<protein>
    <submittedName>
        <fullName evidence="2">Uncharacterized protein</fullName>
    </submittedName>
</protein>
<proteinExistence type="predicted"/>
<accession>A0A8D8YXB1</accession>
<reference evidence="2" key="1">
    <citation type="submission" date="2021-05" db="EMBL/GenBank/DDBJ databases">
        <authorList>
            <person name="Alioto T."/>
            <person name="Alioto T."/>
            <person name="Gomez Garrido J."/>
        </authorList>
    </citation>
    <scope>NUCLEOTIDE SEQUENCE</scope>
</reference>